<organism evidence="5 6">
    <name type="scientific">Populus trichocarpa</name>
    <name type="common">Western balsam poplar</name>
    <name type="synonym">Populus balsamifera subsp. trichocarpa</name>
    <dbReference type="NCBI Taxonomy" id="3694"/>
    <lineage>
        <taxon>Eukaryota</taxon>
        <taxon>Viridiplantae</taxon>
        <taxon>Streptophyta</taxon>
        <taxon>Embryophyta</taxon>
        <taxon>Tracheophyta</taxon>
        <taxon>Spermatophyta</taxon>
        <taxon>Magnoliopsida</taxon>
        <taxon>eudicotyledons</taxon>
        <taxon>Gunneridae</taxon>
        <taxon>Pentapetalae</taxon>
        <taxon>rosids</taxon>
        <taxon>fabids</taxon>
        <taxon>Malpighiales</taxon>
        <taxon>Salicaceae</taxon>
        <taxon>Saliceae</taxon>
        <taxon>Populus</taxon>
    </lineage>
</organism>
<dbReference type="CDD" id="cd01958">
    <property type="entry name" value="HPS_like"/>
    <property type="match status" value="1"/>
</dbReference>
<accession>B9HAF9</accession>
<dbReference type="InterPro" id="IPR036312">
    <property type="entry name" value="Bifun_inhib/LTP/seed_sf"/>
</dbReference>
<evidence type="ECO:0000259" key="4">
    <source>
        <dbReference type="SMART" id="SM00499"/>
    </source>
</evidence>
<dbReference type="STRING" id="3694.B9HAF9"/>
<dbReference type="eggNOG" id="ENOG502S1CU">
    <property type="taxonomic scope" value="Eukaryota"/>
</dbReference>
<dbReference type="InterPro" id="IPR016140">
    <property type="entry name" value="Bifunc_inhib/LTP/seed_store"/>
</dbReference>
<dbReference type="SMART" id="SM00499">
    <property type="entry name" value="AAI"/>
    <property type="match status" value="1"/>
</dbReference>
<reference evidence="5 6" key="1">
    <citation type="journal article" date="2006" name="Science">
        <title>The genome of black cottonwood, Populus trichocarpa (Torr. &amp; Gray).</title>
        <authorList>
            <person name="Tuskan G.A."/>
            <person name="Difazio S."/>
            <person name="Jansson S."/>
            <person name="Bohlmann J."/>
            <person name="Grigoriev I."/>
            <person name="Hellsten U."/>
            <person name="Putnam N."/>
            <person name="Ralph S."/>
            <person name="Rombauts S."/>
            <person name="Salamov A."/>
            <person name="Schein J."/>
            <person name="Sterck L."/>
            <person name="Aerts A."/>
            <person name="Bhalerao R.R."/>
            <person name="Bhalerao R.P."/>
            <person name="Blaudez D."/>
            <person name="Boerjan W."/>
            <person name="Brun A."/>
            <person name="Brunner A."/>
            <person name="Busov V."/>
            <person name="Campbell M."/>
            <person name="Carlson J."/>
            <person name="Chalot M."/>
            <person name="Chapman J."/>
            <person name="Chen G.L."/>
            <person name="Cooper D."/>
            <person name="Coutinho P.M."/>
            <person name="Couturier J."/>
            <person name="Covert S."/>
            <person name="Cronk Q."/>
            <person name="Cunningham R."/>
            <person name="Davis J."/>
            <person name="Degroeve S."/>
            <person name="Dejardin A."/>
            <person name="Depamphilis C."/>
            <person name="Detter J."/>
            <person name="Dirks B."/>
            <person name="Dubchak I."/>
            <person name="Duplessis S."/>
            <person name="Ehlting J."/>
            <person name="Ellis B."/>
            <person name="Gendler K."/>
            <person name="Goodstein D."/>
            <person name="Gribskov M."/>
            <person name="Grimwood J."/>
            <person name="Groover A."/>
            <person name="Gunter L."/>
            <person name="Hamberger B."/>
            <person name="Heinze B."/>
            <person name="Helariutta Y."/>
            <person name="Henrissat B."/>
            <person name="Holligan D."/>
            <person name="Holt R."/>
            <person name="Huang W."/>
            <person name="Islam-Faridi N."/>
            <person name="Jones S."/>
            <person name="Jones-Rhoades M."/>
            <person name="Jorgensen R."/>
            <person name="Joshi C."/>
            <person name="Kangasjarvi J."/>
            <person name="Karlsson J."/>
            <person name="Kelleher C."/>
            <person name="Kirkpatrick R."/>
            <person name="Kirst M."/>
            <person name="Kohler A."/>
            <person name="Kalluri U."/>
            <person name="Larimer F."/>
            <person name="Leebens-Mack J."/>
            <person name="Leple J.C."/>
            <person name="Locascio P."/>
            <person name="Lou Y."/>
            <person name="Lucas S."/>
            <person name="Martin F."/>
            <person name="Montanini B."/>
            <person name="Napoli C."/>
            <person name="Nelson D.R."/>
            <person name="Nelson C."/>
            <person name="Nieminen K."/>
            <person name="Nilsson O."/>
            <person name="Pereda V."/>
            <person name="Peter G."/>
            <person name="Philippe R."/>
            <person name="Pilate G."/>
            <person name="Poliakov A."/>
            <person name="Razumovskaya J."/>
            <person name="Richardson P."/>
            <person name="Rinaldi C."/>
            <person name="Ritland K."/>
            <person name="Rouze P."/>
            <person name="Ryaboy D."/>
            <person name="Schmutz J."/>
            <person name="Schrader J."/>
            <person name="Segerman B."/>
            <person name="Shin H."/>
            <person name="Siddiqui A."/>
            <person name="Sterky F."/>
            <person name="Terry A."/>
            <person name="Tsai C.J."/>
            <person name="Uberbacher E."/>
            <person name="Unneberg P."/>
            <person name="Vahala J."/>
            <person name="Wall K."/>
            <person name="Wessler S."/>
            <person name="Yang G."/>
            <person name="Yin T."/>
            <person name="Douglas C."/>
            <person name="Marra M."/>
            <person name="Sandberg G."/>
            <person name="Van de Peer Y."/>
            <person name="Rokhsar D."/>
        </authorList>
    </citation>
    <scope>NUCLEOTIDE SEQUENCE [LARGE SCALE GENOMIC DNA]</scope>
    <source>
        <strain evidence="6">cv. Nisqually</strain>
    </source>
</reference>
<evidence type="ECO:0000256" key="2">
    <source>
        <dbReference type="ARBA" id="ARBA00022729"/>
    </source>
</evidence>
<keyword evidence="6" id="KW-1185">Reference proteome</keyword>
<proteinExistence type="inferred from homology"/>
<dbReference type="InterPro" id="IPR051636">
    <property type="entry name" value="Plant_LTP/defense-related"/>
</dbReference>
<protein>
    <recommendedName>
        <fullName evidence="4">Bifunctional inhibitor/plant lipid transfer protein/seed storage helical domain-containing protein</fullName>
    </recommendedName>
</protein>
<dbReference type="FunFam" id="1.10.110.10:FF:000003">
    <property type="entry name" value="pEARLI1-like lipid transfer protein 1"/>
    <property type="match status" value="1"/>
</dbReference>
<evidence type="ECO:0000313" key="5">
    <source>
        <dbReference type="EMBL" id="PNT33762.1"/>
    </source>
</evidence>
<evidence type="ECO:0000256" key="3">
    <source>
        <dbReference type="SAM" id="SignalP"/>
    </source>
</evidence>
<gene>
    <name evidence="5" type="ORF">POPTR_006G256100</name>
</gene>
<dbReference type="Gene3D" id="1.10.110.10">
    <property type="entry name" value="Plant lipid-transfer and hydrophobic proteins"/>
    <property type="match status" value="1"/>
</dbReference>
<sequence length="125" mass="12807">MASKKFIATILIFSLLFLSTFSSACDPCHPKPKPKPSPPTAPTCPKDTLKLGVCADLLGPVNVVAGTPPYSKCCSLLEGLADMEAASCLCTAIKANVLGTNLNVPVALSAIVSACGKSIPPGFQC</sequence>
<dbReference type="EMBL" id="CM009295">
    <property type="protein sequence ID" value="PNT33762.1"/>
    <property type="molecule type" value="Genomic_DNA"/>
</dbReference>
<comment type="similarity">
    <text evidence="1">Belongs to the plant LTP family. PEARLI1 subfamily.</text>
</comment>
<dbReference type="AlphaFoldDB" id="B9HAF9"/>
<feature type="domain" description="Bifunctional inhibitor/plant lipid transfer protein/seed storage helical" evidence="4">
    <location>
        <begin position="44"/>
        <end position="125"/>
    </location>
</feature>
<dbReference type="Pfam" id="PF14547">
    <property type="entry name" value="Hydrophob_seed"/>
    <property type="match status" value="1"/>
</dbReference>
<feature type="signal peptide" evidence="3">
    <location>
        <begin position="1"/>
        <end position="24"/>
    </location>
</feature>
<dbReference type="InParanoid" id="B9HAF9"/>
<name>B9HAF9_POPTR</name>
<evidence type="ECO:0000256" key="1">
    <source>
        <dbReference type="ARBA" id="ARBA00008965"/>
    </source>
</evidence>
<dbReference type="SUPFAM" id="SSF47699">
    <property type="entry name" value="Bifunctional inhibitor/lipid-transfer protein/seed storage 2S albumin"/>
    <property type="match status" value="1"/>
</dbReference>
<dbReference type="PROSITE" id="PS51257">
    <property type="entry name" value="PROKAR_LIPOPROTEIN"/>
    <property type="match status" value="1"/>
</dbReference>
<evidence type="ECO:0000313" key="6">
    <source>
        <dbReference type="Proteomes" id="UP000006729"/>
    </source>
</evidence>
<dbReference type="Proteomes" id="UP000006729">
    <property type="component" value="Chromosome 6"/>
</dbReference>
<dbReference type="PANTHER" id="PTHR31731">
    <property type="match status" value="1"/>
</dbReference>
<keyword evidence="2 3" id="KW-0732">Signal</keyword>
<dbReference type="InterPro" id="IPR027923">
    <property type="entry name" value="Hydrophob_seed_dom"/>
</dbReference>
<dbReference type="HOGENOM" id="CLU_055715_2_1_1"/>
<feature type="chain" id="PRO_5030166029" description="Bifunctional inhibitor/plant lipid transfer protein/seed storage helical domain-containing protein" evidence="3">
    <location>
        <begin position="25"/>
        <end position="125"/>
    </location>
</feature>